<sequence>MSSNITISLADVTTLQQNIIDTAVGMGVWGMNTTLFMMSTYTLMHHNVKASSSAARDVDSYWILSDGVVCWRAWVLYPLSKIVRGILALCMLGSIGLYTEILFSETAALITTAIFQVELVLNTGGSNGSPYL</sequence>
<dbReference type="Proteomes" id="UP000799118">
    <property type="component" value="Unassembled WGS sequence"/>
</dbReference>
<dbReference type="AlphaFoldDB" id="A0A6A4GT50"/>
<evidence type="ECO:0000313" key="1">
    <source>
        <dbReference type="EMBL" id="KAE9388941.1"/>
    </source>
</evidence>
<organism evidence="1 2">
    <name type="scientific">Gymnopus androsaceus JB14</name>
    <dbReference type="NCBI Taxonomy" id="1447944"/>
    <lineage>
        <taxon>Eukaryota</taxon>
        <taxon>Fungi</taxon>
        <taxon>Dikarya</taxon>
        <taxon>Basidiomycota</taxon>
        <taxon>Agaricomycotina</taxon>
        <taxon>Agaricomycetes</taxon>
        <taxon>Agaricomycetidae</taxon>
        <taxon>Agaricales</taxon>
        <taxon>Marasmiineae</taxon>
        <taxon>Omphalotaceae</taxon>
        <taxon>Gymnopus</taxon>
    </lineage>
</organism>
<evidence type="ECO:0000313" key="2">
    <source>
        <dbReference type="Proteomes" id="UP000799118"/>
    </source>
</evidence>
<protein>
    <submittedName>
        <fullName evidence="1">Uncharacterized protein</fullName>
    </submittedName>
</protein>
<accession>A0A6A4GT50</accession>
<keyword evidence="2" id="KW-1185">Reference proteome</keyword>
<dbReference type="OrthoDB" id="3174319at2759"/>
<reference evidence="1" key="1">
    <citation type="journal article" date="2019" name="Environ. Microbiol.">
        <title>Fungal ecological strategies reflected in gene transcription - a case study of two litter decomposers.</title>
        <authorList>
            <person name="Barbi F."/>
            <person name="Kohler A."/>
            <person name="Barry K."/>
            <person name="Baskaran P."/>
            <person name="Daum C."/>
            <person name="Fauchery L."/>
            <person name="Ihrmark K."/>
            <person name="Kuo A."/>
            <person name="LaButti K."/>
            <person name="Lipzen A."/>
            <person name="Morin E."/>
            <person name="Grigoriev I.V."/>
            <person name="Henrissat B."/>
            <person name="Lindahl B."/>
            <person name="Martin F."/>
        </authorList>
    </citation>
    <scope>NUCLEOTIDE SEQUENCE</scope>
    <source>
        <strain evidence="1">JB14</strain>
    </source>
</reference>
<name>A0A6A4GT50_9AGAR</name>
<proteinExistence type="predicted"/>
<gene>
    <name evidence="1" type="ORF">BT96DRAFT_980874</name>
</gene>
<dbReference type="EMBL" id="ML769719">
    <property type="protein sequence ID" value="KAE9388941.1"/>
    <property type="molecule type" value="Genomic_DNA"/>
</dbReference>